<evidence type="ECO:0008006" key="2">
    <source>
        <dbReference type="Google" id="ProtNLM"/>
    </source>
</evidence>
<dbReference type="Pfam" id="PF06013">
    <property type="entry name" value="WXG100"/>
    <property type="match status" value="1"/>
</dbReference>
<dbReference type="AlphaFoldDB" id="A0A1M4E0I4"/>
<dbReference type="InterPro" id="IPR010310">
    <property type="entry name" value="T7SS_ESAT-6-like"/>
</dbReference>
<accession>A0A1M4E0I4</accession>
<dbReference type="Gene3D" id="1.10.287.1060">
    <property type="entry name" value="ESAT-6-like"/>
    <property type="match status" value="1"/>
</dbReference>
<reference evidence="1" key="1">
    <citation type="submission" date="2016-04" db="EMBL/GenBank/DDBJ databases">
        <authorList>
            <person name="Evans L.H."/>
            <person name="Alamgir A."/>
            <person name="Owens N."/>
            <person name="Weber N.D."/>
            <person name="Virtaneva K."/>
            <person name="Barbian K."/>
            <person name="Babar A."/>
            <person name="Rosenke K."/>
        </authorList>
    </citation>
    <scope>NUCLEOTIDE SEQUENCE</scope>
    <source>
        <strain evidence="1">Nono1</strain>
    </source>
</reference>
<dbReference type="InterPro" id="IPR036689">
    <property type="entry name" value="ESAT-6-like_sf"/>
</dbReference>
<dbReference type="RefSeq" id="WP_225271586.1">
    <property type="nucleotide sequence ID" value="NZ_CP084058.1"/>
</dbReference>
<name>A0A1M4E0I4_9ACTN</name>
<proteinExistence type="predicted"/>
<dbReference type="EMBL" id="LT559118">
    <property type="protein sequence ID" value="SBO92308.1"/>
    <property type="molecule type" value="Genomic_DNA"/>
</dbReference>
<gene>
    <name evidence="1" type="ORF">BN4615_P1822</name>
</gene>
<dbReference type="SUPFAM" id="SSF140453">
    <property type="entry name" value="EsxAB dimer-like"/>
    <property type="match status" value="1"/>
</dbReference>
<organism evidence="1">
    <name type="scientific">Nonomuraea gerenzanensis</name>
    <dbReference type="NCBI Taxonomy" id="93944"/>
    <lineage>
        <taxon>Bacteria</taxon>
        <taxon>Bacillati</taxon>
        <taxon>Actinomycetota</taxon>
        <taxon>Actinomycetes</taxon>
        <taxon>Streptosporangiales</taxon>
        <taxon>Streptosporangiaceae</taxon>
        <taxon>Nonomuraea</taxon>
    </lineage>
</organism>
<sequence>MSYFGASSSQINLAAGNVTDTAQFIEGLRVAVETTSNGLLQADWLGPAANRFRTIMESWDAQMRSVRQDLEGIAEKMGANAITYSMNDEDVMAGVGKVEALINADVK</sequence>
<evidence type="ECO:0000313" key="1">
    <source>
        <dbReference type="EMBL" id="SBO92308.1"/>
    </source>
</evidence>
<protein>
    <recommendedName>
        <fullName evidence="2">ESAT-6-like protein</fullName>
    </recommendedName>
</protein>